<dbReference type="GO" id="GO:0005886">
    <property type="term" value="C:plasma membrane"/>
    <property type="evidence" value="ECO:0007669"/>
    <property type="project" value="UniProtKB-SubCell"/>
</dbReference>
<dbReference type="EMBL" id="CP061035">
    <property type="protein sequence ID" value="QQV78596.1"/>
    <property type="molecule type" value="Genomic_DNA"/>
</dbReference>
<accession>A0A974S5N7</accession>
<keyword evidence="10" id="KW-1185">Reference proteome</keyword>
<feature type="transmembrane region" description="Helical" evidence="8">
    <location>
        <begin position="263"/>
        <end position="281"/>
    </location>
</feature>
<dbReference type="GO" id="GO:0016763">
    <property type="term" value="F:pentosyltransferase activity"/>
    <property type="evidence" value="ECO:0007669"/>
    <property type="project" value="TreeGrafter"/>
</dbReference>
<dbReference type="PANTHER" id="PTHR33908:SF11">
    <property type="entry name" value="MEMBRANE PROTEIN"/>
    <property type="match status" value="1"/>
</dbReference>
<evidence type="ECO:0000256" key="4">
    <source>
        <dbReference type="ARBA" id="ARBA00022679"/>
    </source>
</evidence>
<evidence type="ECO:0000256" key="6">
    <source>
        <dbReference type="ARBA" id="ARBA00022989"/>
    </source>
</evidence>
<keyword evidence="7 8" id="KW-0472">Membrane</keyword>
<keyword evidence="3" id="KW-0328">Glycosyltransferase</keyword>
<evidence type="ECO:0000313" key="9">
    <source>
        <dbReference type="EMBL" id="QQV78596.1"/>
    </source>
</evidence>
<feature type="transmembrane region" description="Helical" evidence="8">
    <location>
        <begin position="293"/>
        <end position="315"/>
    </location>
</feature>
<feature type="transmembrane region" description="Helical" evidence="8">
    <location>
        <begin position="200"/>
        <end position="227"/>
    </location>
</feature>
<evidence type="ECO:0000256" key="8">
    <source>
        <dbReference type="SAM" id="Phobius"/>
    </source>
</evidence>
<dbReference type="PANTHER" id="PTHR33908">
    <property type="entry name" value="MANNOSYLTRANSFERASE YKCB-RELATED"/>
    <property type="match status" value="1"/>
</dbReference>
<evidence type="ECO:0008006" key="11">
    <source>
        <dbReference type="Google" id="ProtNLM"/>
    </source>
</evidence>
<evidence type="ECO:0000256" key="2">
    <source>
        <dbReference type="ARBA" id="ARBA00022475"/>
    </source>
</evidence>
<keyword evidence="5 8" id="KW-0812">Transmembrane</keyword>
<dbReference type="GO" id="GO:0009103">
    <property type="term" value="P:lipopolysaccharide biosynthetic process"/>
    <property type="evidence" value="ECO:0007669"/>
    <property type="project" value="UniProtKB-ARBA"/>
</dbReference>
<gene>
    <name evidence="9" type="ORF">H5J25_08295</name>
</gene>
<feature type="transmembrane region" description="Helical" evidence="8">
    <location>
        <begin position="136"/>
        <end position="154"/>
    </location>
</feature>
<evidence type="ECO:0000256" key="3">
    <source>
        <dbReference type="ARBA" id="ARBA00022676"/>
    </source>
</evidence>
<sequence length="495" mass="53445">MPKLAIPRTPLAIAASLVIAALLIRMRDFGNPVIHVDEQFYLLVGDRMLHGALPYVDIWDRKPVGLFLIFAAIRFLPGDGILAYQIVASLFAAATAWLVHRGAARLGARSGGAFAAALAYLLWLSLLSGRGGQSPVFYNLFVTAAAILTLRLPTLSRPRAIALNGAAACLLAGLAIQTKYTPAVEGAFFGLAHLLYLRRAGASVVTCALSATLWILLAIAPTALVAFDYWRRGPVVFDAFWFSNFASITLRKGYSAAKIAGRLAGNIGILLPLLACTILTARAHPRSPQKTLMLGWLAAALVAFAAIGAFFDHYALPLLAPLTILSAPALTRHRMAIPAIFSIGLSVFVAKVLIWPTDAAGARAVARVVKANSGQECPYVFAGDSITYLLADTCLPTPYVFPSTLAYEPERGASGVDEVMEVRRILANRPPVIVTIDPPMAEWNRQTFPLVQSALSRSYYPIFRTARDRGHVIVYLRNDRVRRSISAGAELTLSR</sequence>
<dbReference type="KEGG" id="sari:H5J25_08295"/>
<keyword evidence="6 8" id="KW-1133">Transmembrane helix</keyword>
<reference evidence="10" key="1">
    <citation type="submission" date="2020-09" db="EMBL/GenBank/DDBJ databases">
        <title>Sphingomonas sp., a new species isolated from pork steak.</title>
        <authorList>
            <person name="Heidler von Heilborn D."/>
        </authorList>
    </citation>
    <scope>NUCLEOTIDE SEQUENCE [LARGE SCALE GENOMIC DNA]</scope>
</reference>
<feature type="transmembrane region" description="Helical" evidence="8">
    <location>
        <begin position="106"/>
        <end position="124"/>
    </location>
</feature>
<evidence type="ECO:0000313" key="10">
    <source>
        <dbReference type="Proteomes" id="UP000595894"/>
    </source>
</evidence>
<name>A0A974S5N7_9SPHN</name>
<feature type="transmembrane region" description="Helical" evidence="8">
    <location>
        <begin position="335"/>
        <end position="354"/>
    </location>
</feature>
<keyword evidence="4" id="KW-0808">Transferase</keyword>
<evidence type="ECO:0000256" key="7">
    <source>
        <dbReference type="ARBA" id="ARBA00023136"/>
    </source>
</evidence>
<proteinExistence type="predicted"/>
<keyword evidence="2" id="KW-1003">Cell membrane</keyword>
<comment type="subcellular location">
    <subcellularLocation>
        <location evidence="1">Cell membrane</location>
        <topology evidence="1">Multi-pass membrane protein</topology>
    </subcellularLocation>
</comment>
<organism evidence="9 10">
    <name type="scientific">Sphingomonas aliaeris</name>
    <dbReference type="NCBI Taxonomy" id="2759526"/>
    <lineage>
        <taxon>Bacteria</taxon>
        <taxon>Pseudomonadati</taxon>
        <taxon>Pseudomonadota</taxon>
        <taxon>Alphaproteobacteria</taxon>
        <taxon>Sphingomonadales</taxon>
        <taxon>Sphingomonadaceae</taxon>
        <taxon>Sphingomonas</taxon>
    </lineage>
</organism>
<dbReference type="RefSeq" id="WP_202095600.1">
    <property type="nucleotide sequence ID" value="NZ_CP061035.1"/>
</dbReference>
<protein>
    <recommendedName>
        <fullName evidence="11">Glycosyltransferase RgtA/B/C/D-like domain-containing protein</fullName>
    </recommendedName>
</protein>
<dbReference type="AlphaFoldDB" id="A0A974S5N7"/>
<dbReference type="Proteomes" id="UP000595894">
    <property type="component" value="Chromosome"/>
</dbReference>
<evidence type="ECO:0000256" key="1">
    <source>
        <dbReference type="ARBA" id="ARBA00004651"/>
    </source>
</evidence>
<evidence type="ECO:0000256" key="5">
    <source>
        <dbReference type="ARBA" id="ARBA00022692"/>
    </source>
</evidence>
<dbReference type="InterPro" id="IPR050297">
    <property type="entry name" value="LipidA_mod_glycosyltrf_83"/>
</dbReference>